<accession>A0A3G1B581</accession>
<dbReference type="EMBL" id="CP011097">
    <property type="protein sequence ID" value="AJZ75045.1"/>
    <property type="molecule type" value="Genomic_DNA"/>
</dbReference>
<dbReference type="KEGG" id="tah:SU86_000010"/>
<protein>
    <submittedName>
        <fullName evidence="1">Uncharacterized protein</fullName>
    </submittedName>
</protein>
<proteinExistence type="predicted"/>
<dbReference type="STRING" id="1603555.SU86_000010"/>
<reference evidence="1 2" key="1">
    <citation type="journal article" date="2016" name="Sci. Rep.">
        <title>A novel ammonia-oxidizing archaeon from wastewater treatment plant: Its enrichment, physiological and genomic characteristics.</title>
        <authorList>
            <person name="Li Y."/>
            <person name="Ding K."/>
            <person name="Wen X."/>
            <person name="Zhang B."/>
            <person name="Shen B."/>
            <person name="Yang Y."/>
        </authorList>
    </citation>
    <scope>NUCLEOTIDE SEQUENCE [LARGE SCALE GENOMIC DNA]</scope>
    <source>
        <strain evidence="1 2">SAT1</strain>
    </source>
</reference>
<dbReference type="Proteomes" id="UP000266745">
    <property type="component" value="Chromosome"/>
</dbReference>
<dbReference type="AlphaFoldDB" id="A0A3G1B581"/>
<evidence type="ECO:0000313" key="2">
    <source>
        <dbReference type="Proteomes" id="UP000266745"/>
    </source>
</evidence>
<evidence type="ECO:0000313" key="1">
    <source>
        <dbReference type="EMBL" id="AJZ75045.1"/>
    </source>
</evidence>
<gene>
    <name evidence="1" type="ORF">SU86_000010</name>
</gene>
<name>A0A3G1B581_9ARCH</name>
<organism evidence="1 2">
    <name type="scientific">Candidatus Nitrosotenuis cloacae</name>
    <dbReference type="NCBI Taxonomy" id="1603555"/>
    <lineage>
        <taxon>Archaea</taxon>
        <taxon>Nitrososphaerota</taxon>
        <taxon>Candidatus Nitrosotenuis</taxon>
    </lineage>
</organism>
<dbReference type="SUPFAM" id="SSF55486">
    <property type="entry name" value="Metalloproteases ('zincins'), catalytic domain"/>
    <property type="match status" value="1"/>
</dbReference>
<sequence>MVFVFVFFVISSVFVSSAKLADAKSESSPLEQFEQYRAKYGKDTAREDMLDNGKIDNSVNAVEFTSSEFGMPSNQNDDTNKIQIQRIIPGDNSFVYHWEQNSTSAGSEYSSYINKPVTVTFLENNIQMPDDSASEKLLNKYGILLSNEKAHWTFEKSYALLQTMDSIPQKTRDVMQEQKGVTSKWILTDDHINNDIKITDHESYDVIEISSDVFESAQPRIALVENKMGKYFSQKLHHAAIWFVTDGGNDLDSIERILNERFGVSTRIPDYAKVTKTTTSETGKNFQQFHPHELIQIINMFEEMPKGFHTVDGLNYLLRRADGTTHPLYPDAPAVSWPASNPGYIEFMESAFVEGDHLHRLIIHEKSHFLWERLFSSDVKDDWTGLGGWYQDKKTTSGWATTKTAEFVNAYAHQHNPDEDMAESIAHYVINPDKLKSKSAQKYEFIRDRIMEGNIYIPSIREDLTFDVLNLYPDYIYPGKIIRIDISINGAQNEDKHGIIEIELSGKDKFEGAKSAYFRLTSEQGTYQDVTLLPTGGEIGLVLRGEVTINHNAKGGPWHTNQIIISDQAGNQRFKGQNDFGWKFFVNNANEDITPPTYVKRSLNLNAHSDIIQSRPVQTVSASWRVSDPTDIKTCYATIDHDDLNSYSISAYGEFDAKTATCVVNFKVTEFYRTGYYNIKQLLMNDRAGNDSTINFTNLLEDGSVFVRTTNPDVDYPYLDTQNIKITATPTNPAAPNGETNVNITYHAKDNKSGLGQVSFILRDPQGVQHNFYHYHKNFHSLFFEGNPAELARYDINLVLPEGSAPGKWALIQMNLSDKANNSKSYQFVEIMHFEILG</sequence>
<keyword evidence="2" id="KW-1185">Reference proteome</keyword>